<dbReference type="OMA" id="FPCEISK"/>
<evidence type="ECO:0000259" key="2">
    <source>
        <dbReference type="PROSITE" id="PS50055"/>
    </source>
</evidence>
<evidence type="ECO:0000313" key="3">
    <source>
        <dbReference type="EMBL" id="ELU16765.1"/>
    </source>
</evidence>
<dbReference type="STRING" id="283909.R7VKH4"/>
<feature type="transmembrane region" description="Helical" evidence="1">
    <location>
        <begin position="38"/>
        <end position="62"/>
    </location>
</feature>
<accession>R7VKH4</accession>
<dbReference type="Gene3D" id="3.90.190.10">
    <property type="entry name" value="Protein tyrosine phosphatase superfamily"/>
    <property type="match status" value="1"/>
</dbReference>
<gene>
    <name evidence="3" type="ORF">CAPTEDRAFT_192466</name>
</gene>
<feature type="non-terminal residue" evidence="3">
    <location>
        <position position="1"/>
    </location>
</feature>
<keyword evidence="1" id="KW-1133">Transmembrane helix</keyword>
<name>R7VKH4_CAPTE</name>
<evidence type="ECO:0000256" key="1">
    <source>
        <dbReference type="SAM" id="Phobius"/>
    </source>
</evidence>
<dbReference type="InterPro" id="IPR050713">
    <property type="entry name" value="RTP_Phos/Ushers"/>
</dbReference>
<dbReference type="GO" id="GO:0004725">
    <property type="term" value="F:protein tyrosine phosphatase activity"/>
    <property type="evidence" value="ECO:0007669"/>
    <property type="project" value="InterPro"/>
</dbReference>
<protein>
    <recommendedName>
        <fullName evidence="2">Tyrosine-protein phosphatase domain-containing protein</fullName>
    </recommendedName>
</protein>
<dbReference type="PROSITE" id="PS50055">
    <property type="entry name" value="TYR_PHOSPHATASE_PTP"/>
    <property type="match status" value="1"/>
</dbReference>
<dbReference type="InterPro" id="IPR029021">
    <property type="entry name" value="Prot-tyrosine_phosphatase-like"/>
</dbReference>
<dbReference type="AlphaFoldDB" id="R7VKH4"/>
<dbReference type="Pfam" id="PF00102">
    <property type="entry name" value="Y_phosphatase"/>
    <property type="match status" value="1"/>
</dbReference>
<dbReference type="PANTHER" id="PTHR46957">
    <property type="entry name" value="CYTOKINE RECEPTOR"/>
    <property type="match status" value="1"/>
</dbReference>
<dbReference type="OrthoDB" id="6144703at2759"/>
<reference evidence="3" key="1">
    <citation type="journal article" date="2013" name="Nature">
        <title>Insights into bilaterian evolution from three spiralian genomes.</title>
        <authorList>
            <person name="Simakov O."/>
            <person name="Marletaz F."/>
            <person name="Cho S.J."/>
            <person name="Edsinger-Gonzales E."/>
            <person name="Havlak P."/>
            <person name="Hellsten U."/>
            <person name="Kuo D.H."/>
            <person name="Larsson T."/>
            <person name="Lv J."/>
            <person name="Arendt D."/>
            <person name="Savage R."/>
            <person name="Osoegawa K."/>
            <person name="de Jong P."/>
            <person name="Grimwood J."/>
            <person name="Chapman J.A."/>
            <person name="Shapiro H."/>
            <person name="Aerts A."/>
            <person name="Otillar R.P."/>
            <person name="Terry A.Y."/>
            <person name="Boore J.L."/>
            <person name="Grigoriev I.V."/>
            <person name="Lindberg D.R."/>
            <person name="Seaver E.C."/>
            <person name="Weisblat D.A."/>
            <person name="Putnam N.H."/>
            <person name="Rokhsar D.S."/>
        </authorList>
    </citation>
    <scope>NUCLEOTIDE SEQUENCE</scope>
    <source>
        <strain evidence="3">I ESC-2004</strain>
    </source>
</reference>
<sequence length="213" mass="23623">LRPLSILSKQDQNLQVLLAPAIAMTPTLEEWGRSVNTAMIAGVTVGLLVIIAAICVAGIMFIRRRNPSSFSKENSEAQIVDEGGRCIEAGVQQSFKSKPKVEAREPVKTEDEGTKLSLRQLERYITKTNDVPDGFKDEYKKLPKPGIGECKVGSIPENRTKNRFGNIKPFDANRVLLDADDMSQSDYVNASYITGYKDVQRHYIATQGFTTLN</sequence>
<dbReference type="SUPFAM" id="SSF52799">
    <property type="entry name" value="(Phosphotyrosine protein) phosphatases II"/>
    <property type="match status" value="1"/>
</dbReference>
<feature type="domain" description="Tyrosine-protein phosphatase" evidence="2">
    <location>
        <begin position="135"/>
        <end position="208"/>
    </location>
</feature>
<keyword evidence="1" id="KW-0472">Membrane</keyword>
<dbReference type="HOGENOM" id="CLU_1295467_0_0_1"/>
<organism evidence="3">
    <name type="scientific">Capitella teleta</name>
    <name type="common">Polychaete worm</name>
    <dbReference type="NCBI Taxonomy" id="283909"/>
    <lineage>
        <taxon>Eukaryota</taxon>
        <taxon>Metazoa</taxon>
        <taxon>Spiralia</taxon>
        <taxon>Lophotrochozoa</taxon>
        <taxon>Annelida</taxon>
        <taxon>Polychaeta</taxon>
        <taxon>Sedentaria</taxon>
        <taxon>Scolecida</taxon>
        <taxon>Capitellidae</taxon>
        <taxon>Capitella</taxon>
    </lineage>
</organism>
<dbReference type="InterPro" id="IPR000242">
    <property type="entry name" value="PTP_cat"/>
</dbReference>
<dbReference type="EMBL" id="KB292934">
    <property type="protein sequence ID" value="ELU16765.1"/>
    <property type="molecule type" value="Genomic_DNA"/>
</dbReference>
<proteinExistence type="predicted"/>
<dbReference type="GO" id="GO:0016020">
    <property type="term" value="C:membrane"/>
    <property type="evidence" value="ECO:0007669"/>
    <property type="project" value="UniProtKB-SubCell"/>
</dbReference>
<keyword evidence="1" id="KW-0812">Transmembrane</keyword>
<dbReference type="PANTHER" id="PTHR46957:SF3">
    <property type="entry name" value="CYTOKINE RECEPTOR"/>
    <property type="match status" value="1"/>
</dbReference>